<gene>
    <name evidence="1" type="ORF">OCU04_001459</name>
</gene>
<dbReference type="EMBL" id="JAPEIS010000001">
    <property type="protein sequence ID" value="KAJ8071118.1"/>
    <property type="molecule type" value="Genomic_DNA"/>
</dbReference>
<proteinExistence type="predicted"/>
<sequence>MCKISSIVLQSTGCLLLLTNQPAHKWTIWTYRFCSMARDGRLCNNRKDLNALGEDYGSRAGACRVCDNEYRATLKYEAAVANAQSRYDVVVNDAWSKKLKEDEAAKYVIDTVSQILT</sequence>
<dbReference type="Proteomes" id="UP001152300">
    <property type="component" value="Unassembled WGS sequence"/>
</dbReference>
<evidence type="ECO:0000313" key="1">
    <source>
        <dbReference type="EMBL" id="KAJ8071118.1"/>
    </source>
</evidence>
<protein>
    <submittedName>
        <fullName evidence="1">Uncharacterized protein</fullName>
    </submittedName>
</protein>
<evidence type="ECO:0000313" key="2">
    <source>
        <dbReference type="Proteomes" id="UP001152300"/>
    </source>
</evidence>
<name>A0A9X0DRX9_9HELO</name>
<accession>A0A9X0DRX9</accession>
<reference evidence="1" key="1">
    <citation type="submission" date="2022-11" db="EMBL/GenBank/DDBJ databases">
        <title>Genome Resource of Sclerotinia nivalis Strain SnTB1, a Plant Pathogen Isolated from American Ginseng.</title>
        <authorList>
            <person name="Fan S."/>
        </authorList>
    </citation>
    <scope>NUCLEOTIDE SEQUENCE</scope>
    <source>
        <strain evidence="1">SnTB1</strain>
    </source>
</reference>
<comment type="caution">
    <text evidence="1">The sequence shown here is derived from an EMBL/GenBank/DDBJ whole genome shotgun (WGS) entry which is preliminary data.</text>
</comment>
<keyword evidence="2" id="KW-1185">Reference proteome</keyword>
<organism evidence="1 2">
    <name type="scientific">Sclerotinia nivalis</name>
    <dbReference type="NCBI Taxonomy" id="352851"/>
    <lineage>
        <taxon>Eukaryota</taxon>
        <taxon>Fungi</taxon>
        <taxon>Dikarya</taxon>
        <taxon>Ascomycota</taxon>
        <taxon>Pezizomycotina</taxon>
        <taxon>Leotiomycetes</taxon>
        <taxon>Helotiales</taxon>
        <taxon>Sclerotiniaceae</taxon>
        <taxon>Sclerotinia</taxon>
    </lineage>
</organism>
<dbReference type="OrthoDB" id="3559518at2759"/>
<dbReference type="AlphaFoldDB" id="A0A9X0DRX9"/>